<dbReference type="Pfam" id="PF04909">
    <property type="entry name" value="Amidohydro_2"/>
    <property type="match status" value="1"/>
</dbReference>
<gene>
    <name evidence="3" type="ORF">S01H1_20651</name>
</gene>
<accession>X0T5G4</accession>
<protein>
    <recommendedName>
        <fullName evidence="2">Amidohydrolase-related domain-containing protein</fullName>
    </recommendedName>
</protein>
<dbReference type="InterPro" id="IPR006680">
    <property type="entry name" value="Amidohydro-rel"/>
</dbReference>
<comment type="caution">
    <text evidence="3">The sequence shown here is derived from an EMBL/GenBank/DDBJ whole genome shotgun (WGS) entry which is preliminary data.</text>
</comment>
<feature type="non-terminal residue" evidence="3">
    <location>
        <position position="237"/>
    </location>
</feature>
<dbReference type="AlphaFoldDB" id="X0T5G4"/>
<keyword evidence="1" id="KW-0456">Lyase</keyword>
<dbReference type="GO" id="GO:0016831">
    <property type="term" value="F:carboxy-lyase activity"/>
    <property type="evidence" value="ECO:0007669"/>
    <property type="project" value="InterPro"/>
</dbReference>
<evidence type="ECO:0000313" key="3">
    <source>
        <dbReference type="EMBL" id="GAF88748.1"/>
    </source>
</evidence>
<reference evidence="3" key="1">
    <citation type="journal article" date="2014" name="Front. Microbiol.">
        <title>High frequency of phylogenetically diverse reductive dehalogenase-homologous genes in deep subseafloor sedimentary metagenomes.</title>
        <authorList>
            <person name="Kawai M."/>
            <person name="Futagami T."/>
            <person name="Toyoda A."/>
            <person name="Takaki Y."/>
            <person name="Nishi S."/>
            <person name="Hori S."/>
            <person name="Arai W."/>
            <person name="Tsubouchi T."/>
            <person name="Morono Y."/>
            <person name="Uchiyama I."/>
            <person name="Ito T."/>
            <person name="Fujiyama A."/>
            <person name="Inagaki F."/>
            <person name="Takami H."/>
        </authorList>
    </citation>
    <scope>NUCLEOTIDE SEQUENCE</scope>
    <source>
        <strain evidence="3">Expedition CK06-06</strain>
    </source>
</reference>
<feature type="domain" description="Amidohydrolase-related" evidence="2">
    <location>
        <begin position="8"/>
        <end position="228"/>
    </location>
</feature>
<name>X0T5G4_9ZZZZ</name>
<dbReference type="PANTHER" id="PTHR21240">
    <property type="entry name" value="2-AMINO-3-CARBOXYLMUCONATE-6-SEMIALDEHYDE DECARBOXYLASE"/>
    <property type="match status" value="1"/>
</dbReference>
<dbReference type="InterPro" id="IPR032466">
    <property type="entry name" value="Metal_Hydrolase"/>
</dbReference>
<dbReference type="GO" id="GO:0016787">
    <property type="term" value="F:hydrolase activity"/>
    <property type="evidence" value="ECO:0007669"/>
    <property type="project" value="InterPro"/>
</dbReference>
<dbReference type="SUPFAM" id="SSF51556">
    <property type="entry name" value="Metallo-dependent hydrolases"/>
    <property type="match status" value="1"/>
</dbReference>
<sequence>MLPQCNIVDSHHHIGKKRTSFGEWEFTGAQLVRQMDKNRIQKAIVVYFVSELHVMEDFVNANNYVAEAVQEFPDRLVGTVVVNPLMRETALQEIERCHHLGFRAIKLHPIFHGHYHLDGTGDSIARLASDLELPILIHSDFTSSVCSPYQITRFARRFPNTTFLLLHFGLYPELCKYVPDIVKGVDNILLDTSQTPDLPYEVYVRPVKLLGSSRLLFGSDGPECDVTVNLRKIEVAM</sequence>
<organism evidence="3">
    <name type="scientific">marine sediment metagenome</name>
    <dbReference type="NCBI Taxonomy" id="412755"/>
    <lineage>
        <taxon>unclassified sequences</taxon>
        <taxon>metagenomes</taxon>
        <taxon>ecological metagenomes</taxon>
    </lineage>
</organism>
<proteinExistence type="predicted"/>
<evidence type="ECO:0000256" key="1">
    <source>
        <dbReference type="ARBA" id="ARBA00023239"/>
    </source>
</evidence>
<dbReference type="InterPro" id="IPR032465">
    <property type="entry name" value="ACMSD"/>
</dbReference>
<evidence type="ECO:0000259" key="2">
    <source>
        <dbReference type="Pfam" id="PF04909"/>
    </source>
</evidence>
<dbReference type="Gene3D" id="3.20.20.140">
    <property type="entry name" value="Metal-dependent hydrolases"/>
    <property type="match status" value="1"/>
</dbReference>
<dbReference type="EMBL" id="BARS01011332">
    <property type="protein sequence ID" value="GAF88748.1"/>
    <property type="molecule type" value="Genomic_DNA"/>
</dbReference>